<gene>
    <name evidence="2" type="ORF">V6N11_023623</name>
</gene>
<feature type="region of interest" description="Disordered" evidence="1">
    <location>
        <begin position="1"/>
        <end position="105"/>
    </location>
</feature>
<reference evidence="2 3" key="1">
    <citation type="journal article" date="2024" name="G3 (Bethesda)">
        <title>Genome assembly of Hibiscus sabdariffa L. provides insights into metabolisms of medicinal natural products.</title>
        <authorList>
            <person name="Kim T."/>
        </authorList>
    </citation>
    <scope>NUCLEOTIDE SEQUENCE [LARGE SCALE GENOMIC DNA]</scope>
    <source>
        <strain evidence="2">TK-2024</strain>
        <tissue evidence="2">Old leaves</tissue>
    </source>
</reference>
<feature type="region of interest" description="Disordered" evidence="1">
    <location>
        <begin position="164"/>
        <end position="196"/>
    </location>
</feature>
<feature type="compositionally biased region" description="Polar residues" evidence="1">
    <location>
        <begin position="11"/>
        <end position="30"/>
    </location>
</feature>
<feature type="compositionally biased region" description="Basic and acidic residues" evidence="1">
    <location>
        <begin position="60"/>
        <end position="86"/>
    </location>
</feature>
<protein>
    <submittedName>
        <fullName evidence="2">Uncharacterized protein</fullName>
    </submittedName>
</protein>
<evidence type="ECO:0000313" key="2">
    <source>
        <dbReference type="EMBL" id="KAK9038768.1"/>
    </source>
</evidence>
<accession>A0ABR2TNN8</accession>
<feature type="compositionally biased region" description="Basic and acidic residues" evidence="1">
    <location>
        <begin position="39"/>
        <end position="51"/>
    </location>
</feature>
<dbReference type="EMBL" id="JBBPBN010000005">
    <property type="protein sequence ID" value="KAK9038768.1"/>
    <property type="molecule type" value="Genomic_DNA"/>
</dbReference>
<evidence type="ECO:0000313" key="3">
    <source>
        <dbReference type="Proteomes" id="UP001396334"/>
    </source>
</evidence>
<sequence>MLHGPPRGGAQQKQNKGSLSKQVSPSLLESSRSEGLIEEDTHQARAGKEALSEDNLGKQTNHDIVDADMGKESDLAARELMGEKPARTAADTAKSKNGNNIVKGDIKNDKENVNWANLLFKNKLAREQTGVGLRTSRNDVGEMGLVNLVKGPSRTKEGVVDKLSLNPNQGINSESDTSPISGHKEKEDRGVGINPLSSIGKSLDAELEKVEDWSSASEEEESLSRAERVFFPELDSKKVNKKRYGPLMQIQGKSISEKERKKRDRAVCKEKQRTKGWDASELSGRSLSELDLVQHWEILTKRAKKALALGKRLGVEIEEAKFNAVRTLIKDQRAEMLLLQETKKDAF</sequence>
<proteinExistence type="predicted"/>
<organism evidence="2 3">
    <name type="scientific">Hibiscus sabdariffa</name>
    <name type="common">roselle</name>
    <dbReference type="NCBI Taxonomy" id="183260"/>
    <lineage>
        <taxon>Eukaryota</taxon>
        <taxon>Viridiplantae</taxon>
        <taxon>Streptophyta</taxon>
        <taxon>Embryophyta</taxon>
        <taxon>Tracheophyta</taxon>
        <taxon>Spermatophyta</taxon>
        <taxon>Magnoliopsida</taxon>
        <taxon>eudicotyledons</taxon>
        <taxon>Gunneridae</taxon>
        <taxon>Pentapetalae</taxon>
        <taxon>rosids</taxon>
        <taxon>malvids</taxon>
        <taxon>Malvales</taxon>
        <taxon>Malvaceae</taxon>
        <taxon>Malvoideae</taxon>
        <taxon>Hibiscus</taxon>
    </lineage>
</organism>
<feature type="compositionally biased region" description="Polar residues" evidence="1">
    <location>
        <begin position="165"/>
        <end position="180"/>
    </location>
</feature>
<name>A0ABR2TNN8_9ROSI</name>
<dbReference type="Proteomes" id="UP001396334">
    <property type="component" value="Unassembled WGS sequence"/>
</dbReference>
<keyword evidence="3" id="KW-1185">Reference proteome</keyword>
<evidence type="ECO:0000256" key="1">
    <source>
        <dbReference type="SAM" id="MobiDB-lite"/>
    </source>
</evidence>
<comment type="caution">
    <text evidence="2">The sequence shown here is derived from an EMBL/GenBank/DDBJ whole genome shotgun (WGS) entry which is preliminary data.</text>
</comment>